<dbReference type="Pfam" id="PF00628">
    <property type="entry name" value="PHD"/>
    <property type="match status" value="1"/>
</dbReference>
<feature type="compositionally biased region" description="Basic and acidic residues" evidence="14">
    <location>
        <begin position="730"/>
        <end position="754"/>
    </location>
</feature>
<feature type="region of interest" description="Disordered" evidence="14">
    <location>
        <begin position="319"/>
        <end position="403"/>
    </location>
</feature>
<evidence type="ECO:0000256" key="6">
    <source>
        <dbReference type="ARBA" id="ARBA00023015"/>
    </source>
</evidence>
<keyword evidence="4 12" id="KW-0863">Zinc-finger</keyword>
<dbReference type="InterPro" id="IPR011011">
    <property type="entry name" value="Znf_FYVE_PHD"/>
</dbReference>
<dbReference type="InterPro" id="IPR019786">
    <property type="entry name" value="Zinc_finger_PHD-type_CS"/>
</dbReference>
<evidence type="ECO:0000256" key="3">
    <source>
        <dbReference type="ARBA" id="ARBA00022723"/>
    </source>
</evidence>
<feature type="compositionally biased region" description="Basic and acidic residues" evidence="14">
    <location>
        <begin position="356"/>
        <end position="372"/>
    </location>
</feature>
<dbReference type="Gene3D" id="3.30.40.10">
    <property type="entry name" value="Zinc/RING finger domain, C3HC4 (zinc finger)"/>
    <property type="match status" value="1"/>
</dbReference>
<feature type="compositionally biased region" description="Polar residues" evidence="14">
    <location>
        <begin position="235"/>
        <end position="249"/>
    </location>
</feature>
<dbReference type="PROSITE" id="PS01359">
    <property type="entry name" value="ZF_PHD_1"/>
    <property type="match status" value="1"/>
</dbReference>
<feature type="compositionally biased region" description="Basic and acidic residues" evidence="14">
    <location>
        <begin position="319"/>
        <end position="330"/>
    </location>
</feature>
<feature type="compositionally biased region" description="Acidic residues" evidence="14">
    <location>
        <begin position="648"/>
        <end position="657"/>
    </location>
</feature>
<evidence type="ECO:0000313" key="17">
    <source>
        <dbReference type="EMBL" id="KAK9001396.1"/>
    </source>
</evidence>
<dbReference type="InterPro" id="IPR001965">
    <property type="entry name" value="Znf_PHD"/>
</dbReference>
<dbReference type="InterPro" id="IPR013083">
    <property type="entry name" value="Znf_RING/FYVE/PHD"/>
</dbReference>
<keyword evidence="3" id="KW-0479">Metal-binding</keyword>
<evidence type="ECO:0000256" key="10">
    <source>
        <dbReference type="ARBA" id="ARBA00023242"/>
    </source>
</evidence>
<keyword evidence="10 11" id="KW-0539">Nucleus</keyword>
<dbReference type="Pfam" id="PF00046">
    <property type="entry name" value="Homeodomain"/>
    <property type="match status" value="1"/>
</dbReference>
<keyword evidence="8 11" id="KW-0371">Homeobox</keyword>
<dbReference type="PROSITE" id="PS50071">
    <property type="entry name" value="HOMEOBOX_2"/>
    <property type="match status" value="1"/>
</dbReference>
<dbReference type="PANTHER" id="PTHR12628">
    <property type="entry name" value="POLYCOMB-LIKE TRANSCRIPTION FACTOR"/>
    <property type="match status" value="1"/>
</dbReference>
<evidence type="ECO:0008006" key="19">
    <source>
        <dbReference type="Google" id="ProtNLM"/>
    </source>
</evidence>
<evidence type="ECO:0000313" key="18">
    <source>
        <dbReference type="Proteomes" id="UP001396334"/>
    </source>
</evidence>
<evidence type="ECO:0000256" key="5">
    <source>
        <dbReference type="ARBA" id="ARBA00022833"/>
    </source>
</evidence>
<name>A0ABR2QL40_9ROSI</name>
<feature type="compositionally biased region" description="Acidic residues" evidence="14">
    <location>
        <begin position="596"/>
        <end position="625"/>
    </location>
</feature>
<evidence type="ECO:0000256" key="8">
    <source>
        <dbReference type="ARBA" id="ARBA00023155"/>
    </source>
</evidence>
<feature type="compositionally biased region" description="Polar residues" evidence="14">
    <location>
        <begin position="884"/>
        <end position="896"/>
    </location>
</feature>
<dbReference type="CDD" id="cd15504">
    <property type="entry name" value="PHD_PRHA_like"/>
    <property type="match status" value="1"/>
</dbReference>
<dbReference type="Proteomes" id="UP001396334">
    <property type="component" value="Unassembled WGS sequence"/>
</dbReference>
<comment type="similarity">
    <text evidence="2">Belongs to the PHD-associated homeobox family.</text>
</comment>
<dbReference type="CDD" id="cd00086">
    <property type="entry name" value="homeodomain"/>
    <property type="match status" value="1"/>
</dbReference>
<feature type="compositionally biased region" description="Acidic residues" evidence="14">
    <location>
        <begin position="677"/>
        <end position="690"/>
    </location>
</feature>
<gene>
    <name evidence="17" type="ORF">V6N11_083181</name>
</gene>
<dbReference type="InterPro" id="IPR001356">
    <property type="entry name" value="HD"/>
</dbReference>
<feature type="region of interest" description="Disordered" evidence="14">
    <location>
        <begin position="951"/>
        <end position="975"/>
    </location>
</feature>
<evidence type="ECO:0000256" key="13">
    <source>
        <dbReference type="RuleBase" id="RU000682"/>
    </source>
</evidence>
<dbReference type="EMBL" id="JBBPBN010000036">
    <property type="protein sequence ID" value="KAK9001396.1"/>
    <property type="molecule type" value="Genomic_DNA"/>
</dbReference>
<feature type="compositionally biased region" description="Low complexity" evidence="14">
    <location>
        <begin position="855"/>
        <end position="878"/>
    </location>
</feature>
<dbReference type="InterPro" id="IPR045876">
    <property type="entry name" value="PRHA-like_PHD-finger"/>
</dbReference>
<protein>
    <recommendedName>
        <fullName evidence="19">Homeobox protein HAT3.1</fullName>
    </recommendedName>
</protein>
<evidence type="ECO:0000256" key="7">
    <source>
        <dbReference type="ARBA" id="ARBA00023125"/>
    </source>
</evidence>
<evidence type="ECO:0000256" key="2">
    <source>
        <dbReference type="ARBA" id="ARBA00007427"/>
    </source>
</evidence>
<evidence type="ECO:0000256" key="11">
    <source>
        <dbReference type="PROSITE-ProRule" id="PRU00108"/>
    </source>
</evidence>
<dbReference type="InterPro" id="IPR019787">
    <property type="entry name" value="Znf_PHD-finger"/>
</dbReference>
<dbReference type="PANTHER" id="PTHR12628:SF13">
    <property type="entry name" value="HOMEOBOX PROTEIN HAT3.1"/>
    <property type="match status" value="1"/>
</dbReference>
<feature type="compositionally biased region" description="Basic and acidic residues" evidence="14">
    <location>
        <begin position="41"/>
        <end position="51"/>
    </location>
</feature>
<evidence type="ECO:0000256" key="9">
    <source>
        <dbReference type="ARBA" id="ARBA00023163"/>
    </source>
</evidence>
<feature type="compositionally biased region" description="Polar residues" evidence="14">
    <location>
        <begin position="52"/>
        <end position="61"/>
    </location>
</feature>
<evidence type="ECO:0000256" key="1">
    <source>
        <dbReference type="ARBA" id="ARBA00004123"/>
    </source>
</evidence>
<feature type="region of interest" description="Disordered" evidence="14">
    <location>
        <begin position="37"/>
        <end position="61"/>
    </location>
</feature>
<evidence type="ECO:0000256" key="14">
    <source>
        <dbReference type="SAM" id="MobiDB-lite"/>
    </source>
</evidence>
<accession>A0ABR2QL40</accession>
<proteinExistence type="inferred from homology"/>
<keyword evidence="18" id="KW-1185">Reference proteome</keyword>
<evidence type="ECO:0000259" key="15">
    <source>
        <dbReference type="PROSITE" id="PS50016"/>
    </source>
</evidence>
<keyword evidence="7 11" id="KW-0238">DNA-binding</keyword>
<sequence>MTAQKSSALCIIRRTRRDSSIFCLLIEMIKVGHMGVSSSQEKSEKGNHFNPEESSSEQANEFRSECLLTKLSENKDQYGYAIAQRESAETAIGVSHSGIDKPSSAEHLGVLSQGVCDHKQETVSANTHEYGSGFMHMETSDKNPGSEIVENKHEEACTLVCDLPAEHSQPVYNDLSKNAAGESESLGLLPEGSSKNIQVDILSCSQLGSAEPTVSFGSRKICEEFAEPPEQQQQLDSQSLPNGIEKSSSPDVFNQALQLNPEDINKGNCVKHLHSPSEGVNDVIQTGNSTLVDPLGLPQEFYSENPSIQQPKLHCEEMSKNSGVGKHETTPKNSGRRRGGRTSKNVNKSYPLRSLRSSDRVLRSKSQEKSEVTESSNNLADVGSSKQQKRRKRKREGKKEVSDEYSRIRKHLKYLLNRINYERNLIDAYSTEGWKGLSLEKLKPEKELQRATSEILRRKLKIRDLFQHIDSLCAEGRLPESLFDSEGEIDSEDIFCAKCGSKDLPANNDIILCDGPCDRGFHQYCLQPPLLKEDIPPDDEGWLCPGCDCKVDCIELVNESQGTNLSLTESWEQVFPEAALAAGGQNQDPNFGLPSDDSDDNDYNPDISENDEKDQGDESSSDESDFTSASEELEAPASVDPYLGLPSEDSEDDDYDPDGLNHDNVAKPESSSSDFTSDSEDGAVLAEDDISSPKDGSPMPNGASRSESQKPKLGGKKSMNDELLSIMESASKEDGATVSDKRSIERLDYKRLYDETYGNVPSSSSDDDDWNDAPTPRKRKKLHEEVASAQSNGNASLTASVSVSNGLKQKPAGMEQTPRRNTQQRSKHKATDKKATTPVSRGRKARSSTFSKGTAKSPAKSPSKSPAKPLAKSPAKSPGGACTPGSSSKQAGSSTYKRLGEAVTQGLYKSFKQNQFPDRSAKETLAEELGITFRQVTKWFDNARWCFNHSKTVPGSSPKKVSGNDITPSARRKKN</sequence>
<evidence type="ECO:0000256" key="4">
    <source>
        <dbReference type="ARBA" id="ARBA00022771"/>
    </source>
</evidence>
<dbReference type="Gene3D" id="1.10.10.60">
    <property type="entry name" value="Homeodomain-like"/>
    <property type="match status" value="1"/>
</dbReference>
<keyword evidence="5" id="KW-0862">Zinc</keyword>
<feature type="domain" description="PHD-type" evidence="15">
    <location>
        <begin position="493"/>
        <end position="550"/>
    </location>
</feature>
<dbReference type="InterPro" id="IPR009057">
    <property type="entry name" value="Homeodomain-like_sf"/>
</dbReference>
<keyword evidence="9" id="KW-0804">Transcription</keyword>
<dbReference type="SMART" id="SM00249">
    <property type="entry name" value="PHD"/>
    <property type="match status" value="1"/>
</dbReference>
<feature type="region of interest" description="Disordered" evidence="14">
    <location>
        <begin position="227"/>
        <end position="249"/>
    </location>
</feature>
<organism evidence="17 18">
    <name type="scientific">Hibiscus sabdariffa</name>
    <name type="common">roselle</name>
    <dbReference type="NCBI Taxonomy" id="183260"/>
    <lineage>
        <taxon>Eukaryota</taxon>
        <taxon>Viridiplantae</taxon>
        <taxon>Streptophyta</taxon>
        <taxon>Embryophyta</taxon>
        <taxon>Tracheophyta</taxon>
        <taxon>Spermatophyta</taxon>
        <taxon>Magnoliopsida</taxon>
        <taxon>eudicotyledons</taxon>
        <taxon>Gunneridae</taxon>
        <taxon>Pentapetalae</taxon>
        <taxon>rosids</taxon>
        <taxon>malvids</taxon>
        <taxon>Malvales</taxon>
        <taxon>Malvaceae</taxon>
        <taxon>Malvoideae</taxon>
        <taxon>Hibiscus</taxon>
    </lineage>
</organism>
<comment type="subcellular location">
    <subcellularLocation>
        <location evidence="1 11 13">Nucleus</location>
    </subcellularLocation>
</comment>
<keyword evidence="6" id="KW-0805">Transcription regulation</keyword>
<evidence type="ECO:0000256" key="12">
    <source>
        <dbReference type="PROSITE-ProRule" id="PRU00146"/>
    </source>
</evidence>
<dbReference type="SUPFAM" id="SSF46689">
    <property type="entry name" value="Homeodomain-like"/>
    <property type="match status" value="1"/>
</dbReference>
<comment type="caution">
    <text evidence="17">The sequence shown here is derived from an EMBL/GenBank/DDBJ whole genome shotgun (WGS) entry which is preliminary data.</text>
</comment>
<feature type="compositionally biased region" description="Polar residues" evidence="14">
    <location>
        <begin position="788"/>
        <end position="807"/>
    </location>
</feature>
<feature type="region of interest" description="Disordered" evidence="14">
    <location>
        <begin position="583"/>
        <end position="897"/>
    </location>
</feature>
<feature type="domain" description="Homeobox" evidence="16">
    <location>
        <begin position="907"/>
        <end position="944"/>
    </location>
</feature>
<evidence type="ECO:0000259" key="16">
    <source>
        <dbReference type="PROSITE" id="PS50071"/>
    </source>
</evidence>
<dbReference type="SUPFAM" id="SSF57903">
    <property type="entry name" value="FYVE/PHD zinc finger"/>
    <property type="match status" value="1"/>
</dbReference>
<feature type="DNA-binding region" description="Homeobox" evidence="11">
    <location>
        <begin position="909"/>
        <end position="945"/>
    </location>
</feature>
<feature type="compositionally biased region" description="Basic residues" evidence="14">
    <location>
        <begin position="387"/>
        <end position="396"/>
    </location>
</feature>
<reference evidence="17 18" key="1">
    <citation type="journal article" date="2024" name="G3 (Bethesda)">
        <title>Genome assembly of Hibiscus sabdariffa L. provides insights into metabolisms of medicinal natural products.</title>
        <authorList>
            <person name="Kim T."/>
        </authorList>
    </citation>
    <scope>NUCLEOTIDE SEQUENCE [LARGE SCALE GENOMIC DNA]</scope>
    <source>
        <strain evidence="17">TK-2024</strain>
        <tissue evidence="17">Old leaves</tissue>
    </source>
</reference>
<dbReference type="SMART" id="SM00389">
    <property type="entry name" value="HOX"/>
    <property type="match status" value="1"/>
</dbReference>
<dbReference type="PROSITE" id="PS50016">
    <property type="entry name" value="ZF_PHD_2"/>
    <property type="match status" value="1"/>
</dbReference>